<dbReference type="InterPro" id="IPR015943">
    <property type="entry name" value="WD40/YVTN_repeat-like_dom_sf"/>
</dbReference>
<feature type="compositionally biased region" description="Low complexity" evidence="1">
    <location>
        <begin position="682"/>
        <end position="697"/>
    </location>
</feature>
<feature type="compositionally biased region" description="Low complexity" evidence="1">
    <location>
        <begin position="832"/>
        <end position="841"/>
    </location>
</feature>
<evidence type="ECO:0000313" key="2">
    <source>
        <dbReference type="EMBL" id="KAJ6256717.1"/>
    </source>
</evidence>
<feature type="region of interest" description="Disordered" evidence="1">
    <location>
        <begin position="575"/>
        <end position="595"/>
    </location>
</feature>
<dbReference type="AlphaFoldDB" id="A0AAD6NFZ6"/>
<dbReference type="Gene3D" id="2.130.10.10">
    <property type="entry name" value="YVTN repeat-like/Quinoprotein amine dehydrogenase"/>
    <property type="match status" value="1"/>
</dbReference>
<protein>
    <recommendedName>
        <fullName evidence="4">SPS-sensor component ptr3</fullName>
    </recommendedName>
</protein>
<feature type="region of interest" description="Disordered" evidence="1">
    <location>
        <begin position="775"/>
        <end position="846"/>
    </location>
</feature>
<sequence length="1275" mass="140866">MLERTISLSSARSRNENLVDHVARKNSSGGSSLSVASRAPNGVTHRRTPTNGSNLFRRRHIDVIVRNILIALRKPKPSEIHLVYHLISQLNAILQLQRRYMTVSESTFLDEIVTIPTLLKIIDTITKEDFVGWQITSNTDHGLLCRELQLRTIVCGLRLLRLHGLKTLDGELFDNLTKKLPFVADPNRRKGVDVGESDVYNWNIETIPLQILSKSRELLNQPDITDSSQTNWYKIYIDLDDLSWSLVEWHKRARLTQDVAPDMQDQNLHLIQDIEELVVEQLEVVMDKQLSLLEQAEAEDFESPEGKDAEAVKKSSADAQHLAYSSLDLLQQLVIGALGDGSLKRARQISMIVVRTAKNHSLRCKAFDILSILMQKGVMSLIQLEQELRSWDLDTSFHLMILEQRDRSQSAMLTKRRLDEQSEVQTDQSIFKLPDKELDSPFQEPEPESASQVATLSFRSRPNVSVPLLADLDEWRTFLSELEMELECEGRKDGKPADDLGIMTCGCVMSEKFARFELQRSICPRCHRVTDWQQPSEKLRRMARLVSAKRLEMGAVLNTNHRFSVVISSSGGADDFEDGVSSEIGGSTLPSEAEPDIMTVGGGAGGFPKEVPWENPSVKYTPSTFDLLIGSLRPRQGQRPSANDSDGSRSTSRNASITDTASEENLPIPPISRSLPNRPGNSRLPPSSTFPLTPLVSGITTSQLIRRPTSVSDHHSDRSGPNSIHGGAMTEPGSISPGRLGGSVSPTVNRKFVQRPAPLNTDVPVTAGSYTSFGRNASNLSTSPVQGVSHSPARQRAPSFPIDPSSRNKTNMGSLRINSPNTIAMEGEDESGPSGSEFPGPRGRNDRIANWIDRNQGVPQENTVIRPPLNQTEEKRNKMFFKNFPFSKAEYVHHIPTGGRLRFADIVATAIAPSCTKFALLERKKYKVFSILASDKTPELLCAGKNTGEYGPFSNPYGLISAEDKVMNKSKKFEYLYAACSDQFLAIAGTNGTLKVHDLREDGRTVYTYISESYDIKCMAMSADGSTIALGVVNMEHGKNQTMIVLHHLDTAPDSPSGAVDLTKIIVPYTDTTGTLSFSDDGVYLACSTLREPRFLVYDLAAQPPKLVMKSSRKLDISHDAEGITSVKFFPGNRLMCVTSVASGAMPIVVDNCIGLMDPAGRQEPVRLVTRLNSVGDKVHGCCTSPTGESLAVLDRSGNVLIVFFPHGLVNDEGRRPRCLKVAKVQSAIKMSEAASMTFSPDGYRLIIVDRKGDISIIDFAELDETKLSKSTAWE</sequence>
<feature type="compositionally biased region" description="Polar residues" evidence="1">
    <location>
        <begin position="638"/>
        <end position="660"/>
    </location>
</feature>
<proteinExistence type="predicted"/>
<name>A0AAD6NFZ6_DREDA</name>
<feature type="compositionally biased region" description="Polar residues" evidence="1">
    <location>
        <begin position="775"/>
        <end position="789"/>
    </location>
</feature>
<keyword evidence="3" id="KW-1185">Reference proteome</keyword>
<feature type="region of interest" description="Disordered" evidence="1">
    <location>
        <begin position="22"/>
        <end position="53"/>
    </location>
</feature>
<evidence type="ECO:0000313" key="3">
    <source>
        <dbReference type="Proteomes" id="UP001221413"/>
    </source>
</evidence>
<feature type="region of interest" description="Disordered" evidence="1">
    <location>
        <begin position="632"/>
        <end position="746"/>
    </location>
</feature>
<dbReference type="EMBL" id="JAQGDS010000012">
    <property type="protein sequence ID" value="KAJ6256717.1"/>
    <property type="molecule type" value="Genomic_DNA"/>
</dbReference>
<dbReference type="SUPFAM" id="SSF69322">
    <property type="entry name" value="Tricorn protease domain 2"/>
    <property type="match status" value="1"/>
</dbReference>
<gene>
    <name evidence="2" type="ORF">Dda_8584</name>
</gene>
<organism evidence="2 3">
    <name type="scientific">Drechslerella dactyloides</name>
    <name type="common">Nematode-trapping fungus</name>
    <name type="synonym">Arthrobotrys dactyloides</name>
    <dbReference type="NCBI Taxonomy" id="74499"/>
    <lineage>
        <taxon>Eukaryota</taxon>
        <taxon>Fungi</taxon>
        <taxon>Dikarya</taxon>
        <taxon>Ascomycota</taxon>
        <taxon>Pezizomycotina</taxon>
        <taxon>Orbiliomycetes</taxon>
        <taxon>Orbiliales</taxon>
        <taxon>Orbiliaceae</taxon>
        <taxon>Drechslerella</taxon>
    </lineage>
</organism>
<evidence type="ECO:0008006" key="4">
    <source>
        <dbReference type="Google" id="ProtNLM"/>
    </source>
</evidence>
<accession>A0AAD6NFZ6</accession>
<comment type="caution">
    <text evidence="2">The sequence shown here is derived from an EMBL/GenBank/DDBJ whole genome shotgun (WGS) entry which is preliminary data.</text>
</comment>
<feature type="compositionally biased region" description="Low complexity" evidence="1">
    <location>
        <begin position="27"/>
        <end position="37"/>
    </location>
</feature>
<reference evidence="2" key="1">
    <citation type="submission" date="2023-01" db="EMBL/GenBank/DDBJ databases">
        <title>The chitinases involved in constricting ring structure development in the nematode-trapping fungus Drechslerella dactyloides.</title>
        <authorList>
            <person name="Wang R."/>
            <person name="Zhang L."/>
            <person name="Tang P."/>
            <person name="Li S."/>
            <person name="Liang L."/>
        </authorList>
    </citation>
    <scope>NUCLEOTIDE SEQUENCE</scope>
    <source>
        <strain evidence="2">YMF1.00031</strain>
    </source>
</reference>
<evidence type="ECO:0000256" key="1">
    <source>
        <dbReference type="SAM" id="MobiDB-lite"/>
    </source>
</evidence>
<dbReference type="Proteomes" id="UP001221413">
    <property type="component" value="Unassembled WGS sequence"/>
</dbReference>
<feature type="compositionally biased region" description="Polar residues" evidence="1">
    <location>
        <begin position="805"/>
        <end position="822"/>
    </location>
</feature>